<feature type="region of interest" description="Disordered" evidence="1">
    <location>
        <begin position="44"/>
        <end position="229"/>
    </location>
</feature>
<evidence type="ECO:0000256" key="1">
    <source>
        <dbReference type="SAM" id="MobiDB-lite"/>
    </source>
</evidence>
<accession>A0A267H264</accession>
<evidence type="ECO:0000313" key="2">
    <source>
        <dbReference type="EMBL" id="PAA91619.1"/>
    </source>
</evidence>
<dbReference type="AlphaFoldDB" id="A0A267H264"/>
<dbReference type="EMBL" id="NIVC01000083">
    <property type="protein sequence ID" value="PAA91619.1"/>
    <property type="molecule type" value="Genomic_DNA"/>
</dbReference>
<name>A0A267H264_9PLAT</name>
<feature type="compositionally biased region" description="Basic and acidic residues" evidence="1">
    <location>
        <begin position="186"/>
        <end position="204"/>
    </location>
</feature>
<keyword evidence="3" id="KW-1185">Reference proteome</keyword>
<feature type="compositionally biased region" description="Polar residues" evidence="1">
    <location>
        <begin position="59"/>
        <end position="73"/>
    </location>
</feature>
<dbReference type="Proteomes" id="UP000215902">
    <property type="component" value="Unassembled WGS sequence"/>
</dbReference>
<sequence>AQLKQRFAMNGGPPNFESLFQQMDEMMRQLDSFLLGPGMDDARHDNGWQWPLFPRSEQPPLNNPNESSGSSTNPRDRLLKSTPEPKSTLPPVPLPADRRDVDLDSEPRWRLGDEPFREDADEPVLPSRDFNSGGGGGWFSGRMEHSVRESDGTVRRTVTTVGPDGRRSSVTTVETPDGRVTTSTTDGERDGDPRSALTRRDHQWLLDQQQESDRPSMKGLGSWFRSWFG</sequence>
<proteinExistence type="predicted"/>
<feature type="compositionally biased region" description="Polar residues" evidence="1">
    <location>
        <begin position="168"/>
        <end position="185"/>
    </location>
</feature>
<feature type="non-terminal residue" evidence="2">
    <location>
        <position position="1"/>
    </location>
</feature>
<organism evidence="2 3">
    <name type="scientific">Macrostomum lignano</name>
    <dbReference type="NCBI Taxonomy" id="282301"/>
    <lineage>
        <taxon>Eukaryota</taxon>
        <taxon>Metazoa</taxon>
        <taxon>Spiralia</taxon>
        <taxon>Lophotrochozoa</taxon>
        <taxon>Platyhelminthes</taxon>
        <taxon>Rhabditophora</taxon>
        <taxon>Macrostomorpha</taxon>
        <taxon>Macrostomida</taxon>
        <taxon>Macrostomidae</taxon>
        <taxon>Macrostomum</taxon>
    </lineage>
</organism>
<feature type="compositionally biased region" description="Basic and acidic residues" evidence="1">
    <location>
        <begin position="96"/>
        <end position="118"/>
    </location>
</feature>
<comment type="caution">
    <text evidence="2">The sequence shown here is derived from an EMBL/GenBank/DDBJ whole genome shotgun (WGS) entry which is preliminary data.</text>
</comment>
<feature type="compositionally biased region" description="Basic and acidic residues" evidence="1">
    <location>
        <begin position="142"/>
        <end position="154"/>
    </location>
</feature>
<evidence type="ECO:0000313" key="3">
    <source>
        <dbReference type="Proteomes" id="UP000215902"/>
    </source>
</evidence>
<gene>
    <name evidence="2" type="ORF">BOX15_Mlig034287g2</name>
</gene>
<protein>
    <submittedName>
        <fullName evidence="2">Uncharacterized protein</fullName>
    </submittedName>
</protein>
<reference evidence="2 3" key="1">
    <citation type="submission" date="2017-06" db="EMBL/GenBank/DDBJ databases">
        <title>A platform for efficient transgenesis in Macrostomum lignano, a flatworm model organism for stem cell research.</title>
        <authorList>
            <person name="Berezikov E."/>
        </authorList>
    </citation>
    <scope>NUCLEOTIDE SEQUENCE [LARGE SCALE GENOMIC DNA]</scope>
    <source>
        <strain evidence="2">DV1</strain>
        <tissue evidence="2">Whole organism</tissue>
    </source>
</reference>